<reference evidence="1" key="1">
    <citation type="journal article" date="2019" name="Sci. Rep.">
        <title>Draft genome of Tanacetum cinerariifolium, the natural source of mosquito coil.</title>
        <authorList>
            <person name="Yamashiro T."/>
            <person name="Shiraishi A."/>
            <person name="Satake H."/>
            <person name="Nakayama K."/>
        </authorList>
    </citation>
    <scope>NUCLEOTIDE SEQUENCE</scope>
</reference>
<dbReference type="EMBL" id="BKCJ010461983">
    <property type="protein sequence ID" value="GFA65024.1"/>
    <property type="molecule type" value="Genomic_DNA"/>
</dbReference>
<gene>
    <name evidence="1" type="ORF">Tci_636996</name>
</gene>
<protein>
    <submittedName>
        <fullName evidence="1">Uncharacterized protein</fullName>
    </submittedName>
</protein>
<name>A0A699K0P1_TANCI</name>
<dbReference type="AlphaFoldDB" id="A0A699K0P1"/>
<evidence type="ECO:0000313" key="1">
    <source>
        <dbReference type="EMBL" id="GFA65024.1"/>
    </source>
</evidence>
<comment type="caution">
    <text evidence="1">The sequence shown here is derived from an EMBL/GenBank/DDBJ whole genome shotgun (WGS) entry which is preliminary data.</text>
</comment>
<proteinExistence type="predicted"/>
<sequence>ALDLVKVEAVGALNLVKVEATCFVGALDLVGLSLNILFSASVSGYLTSLNKTRSSSSKHLHHWILEPLLQAL</sequence>
<accession>A0A699K0P1</accession>
<feature type="non-terminal residue" evidence="1">
    <location>
        <position position="1"/>
    </location>
</feature>
<organism evidence="1">
    <name type="scientific">Tanacetum cinerariifolium</name>
    <name type="common">Dalmatian daisy</name>
    <name type="synonym">Chrysanthemum cinerariifolium</name>
    <dbReference type="NCBI Taxonomy" id="118510"/>
    <lineage>
        <taxon>Eukaryota</taxon>
        <taxon>Viridiplantae</taxon>
        <taxon>Streptophyta</taxon>
        <taxon>Embryophyta</taxon>
        <taxon>Tracheophyta</taxon>
        <taxon>Spermatophyta</taxon>
        <taxon>Magnoliopsida</taxon>
        <taxon>eudicotyledons</taxon>
        <taxon>Gunneridae</taxon>
        <taxon>Pentapetalae</taxon>
        <taxon>asterids</taxon>
        <taxon>campanulids</taxon>
        <taxon>Asterales</taxon>
        <taxon>Asteraceae</taxon>
        <taxon>Asteroideae</taxon>
        <taxon>Anthemideae</taxon>
        <taxon>Anthemidinae</taxon>
        <taxon>Tanacetum</taxon>
    </lineage>
</organism>